<accession>A0A0F9M2U7</accession>
<gene>
    <name evidence="1" type="ORF">LCGC14_1510010</name>
</gene>
<organism evidence="1">
    <name type="scientific">marine sediment metagenome</name>
    <dbReference type="NCBI Taxonomy" id="412755"/>
    <lineage>
        <taxon>unclassified sequences</taxon>
        <taxon>metagenomes</taxon>
        <taxon>ecological metagenomes</taxon>
    </lineage>
</organism>
<comment type="caution">
    <text evidence="1">The sequence shown here is derived from an EMBL/GenBank/DDBJ whole genome shotgun (WGS) entry which is preliminary data.</text>
</comment>
<protein>
    <submittedName>
        <fullName evidence="1">Uncharacterized protein</fullName>
    </submittedName>
</protein>
<evidence type="ECO:0000313" key="1">
    <source>
        <dbReference type="EMBL" id="KKM63582.1"/>
    </source>
</evidence>
<sequence length="256" mass="28434">MDANKTALTHRVTAIAAAYLAGLGCKPVETEVPVAPGWVADVATFWYPSKSMGKRLHLERLARQWLGTLEDDANLVHRAFGNGPFTILVEVKTSRADFKSDCKWKLHKPAHICFLAYPEGVVARHELPEGWFGLETSSDGKAFRKVIRTSAEITPQHLGLTTDFICAVAIRRAHRTQHVALRAAAKAYNAEDRETQIQYKGARLLTNLAAWLEGVGFPAGRSFDEMLDDAGIKKLPKYARDAAAYFQSLKRVKDDD</sequence>
<dbReference type="PROSITE" id="PS51257">
    <property type="entry name" value="PROKAR_LIPOPROTEIN"/>
    <property type="match status" value="1"/>
</dbReference>
<dbReference type="EMBL" id="LAZR01011070">
    <property type="protein sequence ID" value="KKM63582.1"/>
    <property type="molecule type" value="Genomic_DNA"/>
</dbReference>
<dbReference type="AlphaFoldDB" id="A0A0F9M2U7"/>
<name>A0A0F9M2U7_9ZZZZ</name>
<proteinExistence type="predicted"/>
<reference evidence="1" key="1">
    <citation type="journal article" date="2015" name="Nature">
        <title>Complex archaea that bridge the gap between prokaryotes and eukaryotes.</title>
        <authorList>
            <person name="Spang A."/>
            <person name="Saw J.H."/>
            <person name="Jorgensen S.L."/>
            <person name="Zaremba-Niedzwiedzka K."/>
            <person name="Martijn J."/>
            <person name="Lind A.E."/>
            <person name="van Eijk R."/>
            <person name="Schleper C."/>
            <person name="Guy L."/>
            <person name="Ettema T.J."/>
        </authorList>
    </citation>
    <scope>NUCLEOTIDE SEQUENCE</scope>
</reference>